<evidence type="ECO:0000256" key="1">
    <source>
        <dbReference type="SAM" id="MobiDB-lite"/>
    </source>
</evidence>
<keyword evidence="3" id="KW-1185">Reference proteome</keyword>
<proteinExistence type="predicted"/>
<reference evidence="2 3" key="1">
    <citation type="journal article" date="2018" name="J. Allergy Clin. Immunol.">
        <title>High-quality assembly of Dermatophagoides pteronyssinus genome and transcriptome reveals a wide range of novel allergens.</title>
        <authorList>
            <person name="Liu X.Y."/>
            <person name="Yang K.Y."/>
            <person name="Wang M.Q."/>
            <person name="Kwok J.S."/>
            <person name="Zeng X."/>
            <person name="Yang Z."/>
            <person name="Xiao X.J."/>
            <person name="Lau C.P."/>
            <person name="Li Y."/>
            <person name="Huang Z.M."/>
            <person name="Ba J.G."/>
            <person name="Yim A.K."/>
            <person name="Ouyang C.Y."/>
            <person name="Ngai S.M."/>
            <person name="Chan T.F."/>
            <person name="Leung E.L."/>
            <person name="Liu L."/>
            <person name="Liu Z.G."/>
            <person name="Tsui S.K."/>
        </authorList>
    </citation>
    <scope>NUCLEOTIDE SEQUENCE [LARGE SCALE GENOMIC DNA]</scope>
    <source>
        <strain evidence="2">Derp</strain>
    </source>
</reference>
<name>A0ABQ8J430_DERPT</name>
<sequence>METKNFLKNLPVFNKENFSKINTRTMKKSSNSFQSISSTKIHSINDESLEIREPEYNILIDFLKNHCHKESSNDDQNNKTITTKRSSLPTTINNLEQKKSRRLIN</sequence>
<accession>A0ABQ8J430</accession>
<evidence type="ECO:0000313" key="2">
    <source>
        <dbReference type="EMBL" id="KAH9417272.1"/>
    </source>
</evidence>
<dbReference type="EMBL" id="NJHN03000077">
    <property type="protein sequence ID" value="KAH9417272.1"/>
    <property type="molecule type" value="Genomic_DNA"/>
</dbReference>
<organism evidence="2 3">
    <name type="scientific">Dermatophagoides pteronyssinus</name>
    <name type="common">European house dust mite</name>
    <dbReference type="NCBI Taxonomy" id="6956"/>
    <lineage>
        <taxon>Eukaryota</taxon>
        <taxon>Metazoa</taxon>
        <taxon>Ecdysozoa</taxon>
        <taxon>Arthropoda</taxon>
        <taxon>Chelicerata</taxon>
        <taxon>Arachnida</taxon>
        <taxon>Acari</taxon>
        <taxon>Acariformes</taxon>
        <taxon>Sarcoptiformes</taxon>
        <taxon>Astigmata</taxon>
        <taxon>Psoroptidia</taxon>
        <taxon>Analgoidea</taxon>
        <taxon>Pyroglyphidae</taxon>
        <taxon>Dermatophagoidinae</taxon>
        <taxon>Dermatophagoides</taxon>
    </lineage>
</organism>
<feature type="compositionally biased region" description="Polar residues" evidence="1">
    <location>
        <begin position="74"/>
        <end position="95"/>
    </location>
</feature>
<reference evidence="2 3" key="2">
    <citation type="journal article" date="2022" name="Mol. Biol. Evol.">
        <title>Comparative Genomics Reveals Insights into the Divergent Evolution of Astigmatic Mites and Household Pest Adaptations.</title>
        <authorList>
            <person name="Xiong Q."/>
            <person name="Wan A.T."/>
            <person name="Liu X."/>
            <person name="Fung C.S."/>
            <person name="Xiao X."/>
            <person name="Malainual N."/>
            <person name="Hou J."/>
            <person name="Wang L."/>
            <person name="Wang M."/>
            <person name="Yang K.Y."/>
            <person name="Cui Y."/>
            <person name="Leung E.L."/>
            <person name="Nong W."/>
            <person name="Shin S.K."/>
            <person name="Au S.W."/>
            <person name="Jeong K.Y."/>
            <person name="Chew F.T."/>
            <person name="Hui J.H."/>
            <person name="Leung T.F."/>
            <person name="Tungtrongchitr A."/>
            <person name="Zhong N."/>
            <person name="Liu Z."/>
            <person name="Tsui S.K."/>
        </authorList>
    </citation>
    <scope>NUCLEOTIDE SEQUENCE [LARGE SCALE GENOMIC DNA]</scope>
    <source>
        <strain evidence="2">Derp</strain>
    </source>
</reference>
<gene>
    <name evidence="2" type="ORF">DERP_007269</name>
</gene>
<protein>
    <submittedName>
        <fullName evidence="2">Uncharacterized protein</fullName>
    </submittedName>
</protein>
<evidence type="ECO:0000313" key="3">
    <source>
        <dbReference type="Proteomes" id="UP000887458"/>
    </source>
</evidence>
<feature type="region of interest" description="Disordered" evidence="1">
    <location>
        <begin position="69"/>
        <end position="105"/>
    </location>
</feature>
<dbReference type="Proteomes" id="UP000887458">
    <property type="component" value="Unassembled WGS sequence"/>
</dbReference>
<comment type="caution">
    <text evidence="2">The sequence shown here is derived from an EMBL/GenBank/DDBJ whole genome shotgun (WGS) entry which is preliminary data.</text>
</comment>